<dbReference type="EMBL" id="SNRY01000157">
    <property type="protein sequence ID" value="KAA6345759.1"/>
    <property type="molecule type" value="Genomic_DNA"/>
</dbReference>
<gene>
    <name evidence="1" type="ORF">EZS27_006695</name>
</gene>
<reference evidence="1" key="1">
    <citation type="submission" date="2019-03" db="EMBL/GenBank/DDBJ databases">
        <title>Single cell metagenomics reveals metabolic interactions within the superorganism composed of flagellate Streblomastix strix and complex community of Bacteroidetes bacteria on its surface.</title>
        <authorList>
            <person name="Treitli S.C."/>
            <person name="Kolisko M."/>
            <person name="Husnik F."/>
            <person name="Keeling P."/>
            <person name="Hampl V."/>
        </authorList>
    </citation>
    <scope>NUCLEOTIDE SEQUENCE</scope>
    <source>
        <strain evidence="1">STM</strain>
    </source>
</reference>
<evidence type="ECO:0008006" key="2">
    <source>
        <dbReference type="Google" id="ProtNLM"/>
    </source>
</evidence>
<comment type="caution">
    <text evidence="1">The sequence shown here is derived from an EMBL/GenBank/DDBJ whole genome shotgun (WGS) entry which is preliminary data.</text>
</comment>
<accession>A0A5J4SI07</accession>
<organism evidence="1">
    <name type="scientific">termite gut metagenome</name>
    <dbReference type="NCBI Taxonomy" id="433724"/>
    <lineage>
        <taxon>unclassified sequences</taxon>
        <taxon>metagenomes</taxon>
        <taxon>organismal metagenomes</taxon>
    </lineage>
</organism>
<evidence type="ECO:0000313" key="1">
    <source>
        <dbReference type="EMBL" id="KAA6345759.1"/>
    </source>
</evidence>
<sequence>MLKLSNQQLEKLTLHTSGICNVLLEICTAEKEEQQANPDELLDLFFSDAPEEDKPIFDTLPKFVPTDYVGLDHFRREQAIGILCGRWVSGNVRCGIEISRAGEHFILTYLKRNGTPTDERYILMWLDGDILYYGHQDRMTMLALNTQSDTLMISPGVDYSRVTQDEIK</sequence>
<protein>
    <recommendedName>
        <fullName evidence="2">DUF3876 domain-containing protein</fullName>
    </recommendedName>
</protein>
<dbReference type="AlphaFoldDB" id="A0A5J4SI07"/>
<proteinExistence type="predicted"/>
<name>A0A5J4SI07_9ZZZZ</name>